<protein>
    <recommendedName>
        <fullName evidence="3">E3 ubiquitin-protein ligase RNF180</fullName>
    </recommendedName>
</protein>
<comment type="caution">
    <text evidence="1">The sequence shown here is derived from an EMBL/GenBank/DDBJ whole genome shotgun (WGS) entry which is preliminary data.</text>
</comment>
<gene>
    <name evidence="1" type="ORF">HPB52_004273</name>
</gene>
<dbReference type="InterPro" id="IPR033263">
    <property type="entry name" value="RNF180"/>
</dbReference>
<dbReference type="PANTHER" id="PTHR46717">
    <property type="entry name" value="E3 UBIQUITIN-PROTEIN LIGASE RNF180"/>
    <property type="match status" value="1"/>
</dbReference>
<dbReference type="GO" id="GO:0005789">
    <property type="term" value="C:endoplasmic reticulum membrane"/>
    <property type="evidence" value="ECO:0007669"/>
    <property type="project" value="TreeGrafter"/>
</dbReference>
<organism evidence="1 2">
    <name type="scientific">Rhipicephalus sanguineus</name>
    <name type="common">Brown dog tick</name>
    <name type="synonym">Ixodes sanguineus</name>
    <dbReference type="NCBI Taxonomy" id="34632"/>
    <lineage>
        <taxon>Eukaryota</taxon>
        <taxon>Metazoa</taxon>
        <taxon>Ecdysozoa</taxon>
        <taxon>Arthropoda</taxon>
        <taxon>Chelicerata</taxon>
        <taxon>Arachnida</taxon>
        <taxon>Acari</taxon>
        <taxon>Parasitiformes</taxon>
        <taxon>Ixodida</taxon>
        <taxon>Ixodoidea</taxon>
        <taxon>Ixodidae</taxon>
        <taxon>Rhipicephalinae</taxon>
        <taxon>Rhipicephalus</taxon>
        <taxon>Rhipicephalus</taxon>
    </lineage>
</organism>
<dbReference type="AlphaFoldDB" id="A0A9D4SU93"/>
<evidence type="ECO:0000313" key="1">
    <source>
        <dbReference type="EMBL" id="KAH7951023.1"/>
    </source>
</evidence>
<dbReference type="EMBL" id="JABSTV010001251">
    <property type="protein sequence ID" value="KAH7951023.1"/>
    <property type="molecule type" value="Genomic_DNA"/>
</dbReference>
<dbReference type="GO" id="GO:0042428">
    <property type="term" value="P:serotonin metabolic process"/>
    <property type="evidence" value="ECO:0007669"/>
    <property type="project" value="TreeGrafter"/>
</dbReference>
<dbReference type="GO" id="GO:0042415">
    <property type="term" value="P:norepinephrine metabolic process"/>
    <property type="evidence" value="ECO:0007669"/>
    <property type="project" value="TreeGrafter"/>
</dbReference>
<sequence length="188" mass="21457">MSDEAGFRCKKCRRTLFSSSHMVSSHGNPWSGHVAFSCPINKVDTVWYVRDENLPDWLLEQLDKGEWVKGKLYCPECKARLGSFDFVTGAKCDCDEFVLPPIHISKSRIDCDQTRKIASILEHIVQPPVTQRKEFCPSYFAELVDPTRARYEAKISMCDGVDPYTLCAGTDTTTAVELYYRLRRMPTS</sequence>
<dbReference type="GO" id="GO:0031624">
    <property type="term" value="F:ubiquitin conjugating enzyme binding"/>
    <property type="evidence" value="ECO:0007669"/>
    <property type="project" value="TreeGrafter"/>
</dbReference>
<keyword evidence="2" id="KW-1185">Reference proteome</keyword>
<reference evidence="1" key="1">
    <citation type="journal article" date="2020" name="Cell">
        <title>Large-Scale Comparative Analyses of Tick Genomes Elucidate Their Genetic Diversity and Vector Capacities.</title>
        <authorList>
            <consortium name="Tick Genome and Microbiome Consortium (TIGMIC)"/>
            <person name="Jia N."/>
            <person name="Wang J."/>
            <person name="Shi W."/>
            <person name="Du L."/>
            <person name="Sun Y."/>
            <person name="Zhan W."/>
            <person name="Jiang J.F."/>
            <person name="Wang Q."/>
            <person name="Zhang B."/>
            <person name="Ji P."/>
            <person name="Bell-Sakyi L."/>
            <person name="Cui X.M."/>
            <person name="Yuan T.T."/>
            <person name="Jiang B.G."/>
            <person name="Yang W.F."/>
            <person name="Lam T.T."/>
            <person name="Chang Q.C."/>
            <person name="Ding S.J."/>
            <person name="Wang X.J."/>
            <person name="Zhu J.G."/>
            <person name="Ruan X.D."/>
            <person name="Zhao L."/>
            <person name="Wei J.T."/>
            <person name="Ye R.Z."/>
            <person name="Que T.C."/>
            <person name="Du C.H."/>
            <person name="Zhou Y.H."/>
            <person name="Cheng J.X."/>
            <person name="Dai P.F."/>
            <person name="Guo W.B."/>
            <person name="Han X.H."/>
            <person name="Huang E.J."/>
            <person name="Li L.F."/>
            <person name="Wei W."/>
            <person name="Gao Y.C."/>
            <person name="Liu J.Z."/>
            <person name="Shao H.Z."/>
            <person name="Wang X."/>
            <person name="Wang C.C."/>
            <person name="Yang T.C."/>
            <person name="Huo Q.B."/>
            <person name="Li W."/>
            <person name="Chen H.Y."/>
            <person name="Chen S.E."/>
            <person name="Zhou L.G."/>
            <person name="Ni X.B."/>
            <person name="Tian J.H."/>
            <person name="Sheng Y."/>
            <person name="Liu T."/>
            <person name="Pan Y.S."/>
            <person name="Xia L.Y."/>
            <person name="Li J."/>
            <person name="Zhao F."/>
            <person name="Cao W.C."/>
        </authorList>
    </citation>
    <scope>NUCLEOTIDE SEQUENCE</scope>
    <source>
        <strain evidence="1">Rsan-2018</strain>
    </source>
</reference>
<reference evidence="1" key="2">
    <citation type="submission" date="2021-09" db="EMBL/GenBank/DDBJ databases">
        <authorList>
            <person name="Jia N."/>
            <person name="Wang J."/>
            <person name="Shi W."/>
            <person name="Du L."/>
            <person name="Sun Y."/>
            <person name="Zhan W."/>
            <person name="Jiang J."/>
            <person name="Wang Q."/>
            <person name="Zhang B."/>
            <person name="Ji P."/>
            <person name="Sakyi L.B."/>
            <person name="Cui X."/>
            <person name="Yuan T."/>
            <person name="Jiang B."/>
            <person name="Yang W."/>
            <person name="Lam T.T.-Y."/>
            <person name="Chang Q."/>
            <person name="Ding S."/>
            <person name="Wang X."/>
            <person name="Zhu J."/>
            <person name="Ruan X."/>
            <person name="Zhao L."/>
            <person name="Wei J."/>
            <person name="Que T."/>
            <person name="Du C."/>
            <person name="Cheng J."/>
            <person name="Dai P."/>
            <person name="Han X."/>
            <person name="Huang E."/>
            <person name="Gao Y."/>
            <person name="Liu J."/>
            <person name="Shao H."/>
            <person name="Ye R."/>
            <person name="Li L."/>
            <person name="Wei W."/>
            <person name="Wang X."/>
            <person name="Wang C."/>
            <person name="Huo Q."/>
            <person name="Li W."/>
            <person name="Guo W."/>
            <person name="Chen H."/>
            <person name="Chen S."/>
            <person name="Zhou L."/>
            <person name="Zhou L."/>
            <person name="Ni X."/>
            <person name="Tian J."/>
            <person name="Zhou Y."/>
            <person name="Sheng Y."/>
            <person name="Liu T."/>
            <person name="Pan Y."/>
            <person name="Xia L."/>
            <person name="Li J."/>
            <person name="Zhao F."/>
            <person name="Cao W."/>
        </authorList>
    </citation>
    <scope>NUCLEOTIDE SEQUENCE</scope>
    <source>
        <strain evidence="1">Rsan-2018</strain>
        <tissue evidence="1">Larvae</tissue>
    </source>
</reference>
<dbReference type="Proteomes" id="UP000821837">
    <property type="component" value="Chromosome 5"/>
</dbReference>
<dbReference type="GO" id="GO:0032436">
    <property type="term" value="P:positive regulation of proteasomal ubiquitin-dependent protein catabolic process"/>
    <property type="evidence" value="ECO:0007669"/>
    <property type="project" value="TreeGrafter"/>
</dbReference>
<accession>A0A9D4SU93</accession>
<name>A0A9D4SU93_RHISA</name>
<evidence type="ECO:0000313" key="2">
    <source>
        <dbReference type="Proteomes" id="UP000821837"/>
    </source>
</evidence>
<dbReference type="GO" id="GO:0000209">
    <property type="term" value="P:protein polyubiquitination"/>
    <property type="evidence" value="ECO:0007669"/>
    <property type="project" value="InterPro"/>
</dbReference>
<evidence type="ECO:0008006" key="3">
    <source>
        <dbReference type="Google" id="ProtNLM"/>
    </source>
</evidence>
<dbReference type="PANTHER" id="PTHR46717:SF1">
    <property type="entry name" value="E3 UBIQUITIN-PROTEIN LIGASE RNF180"/>
    <property type="match status" value="1"/>
</dbReference>
<dbReference type="VEuPathDB" id="VectorBase:RSAN_051196"/>
<proteinExistence type="predicted"/>
<dbReference type="GO" id="GO:0061630">
    <property type="term" value="F:ubiquitin protein ligase activity"/>
    <property type="evidence" value="ECO:0007669"/>
    <property type="project" value="InterPro"/>
</dbReference>